<accession>A0A9W9N1I0</accession>
<keyword evidence="3" id="KW-1185">Reference proteome</keyword>
<dbReference type="Proteomes" id="UP001150904">
    <property type="component" value="Unassembled WGS sequence"/>
</dbReference>
<sequence length="216" mass="23994">MTSNIFHDASTWHTTTPHEVQNGGPVPDVSNEELGHHPFMTGSFPFIMNGDLDPWLMERCGWNGGIAPLPEQYAEKWDATYIGSEEKEQGISDPSTPDMSHAGSSLWEADPERDNVRSCLHPDNEMYLQAVSETPSMASGHSSGEDEDDYQTTLEMPDGSTRRTSNWLPVDPQAGFTIGSRFRKRTGHSSFMHLEDMGNIQEAFISPNAAGWKYDG</sequence>
<feature type="compositionally biased region" description="Polar residues" evidence="1">
    <location>
        <begin position="1"/>
        <end position="19"/>
    </location>
</feature>
<name>A0A9W9N1I0_9EURO</name>
<reference evidence="2" key="1">
    <citation type="submission" date="2022-12" db="EMBL/GenBank/DDBJ databases">
        <authorList>
            <person name="Petersen C."/>
        </authorList>
    </citation>
    <scope>NUCLEOTIDE SEQUENCE</scope>
    <source>
        <strain evidence="2">IBT 15544</strain>
    </source>
</reference>
<gene>
    <name evidence="2" type="ORF">N7498_003099</name>
</gene>
<dbReference type="RefSeq" id="XP_058309623.1">
    <property type="nucleotide sequence ID" value="XM_058450161.1"/>
</dbReference>
<comment type="caution">
    <text evidence="2">The sequence shown here is derived from an EMBL/GenBank/DDBJ whole genome shotgun (WGS) entry which is preliminary data.</text>
</comment>
<reference evidence="2" key="2">
    <citation type="journal article" date="2023" name="IMA Fungus">
        <title>Comparative genomic study of the Penicillium genus elucidates a diverse pangenome and 15 lateral gene transfer events.</title>
        <authorList>
            <person name="Petersen C."/>
            <person name="Sorensen T."/>
            <person name="Nielsen M.R."/>
            <person name="Sondergaard T.E."/>
            <person name="Sorensen J.L."/>
            <person name="Fitzpatrick D.A."/>
            <person name="Frisvad J.C."/>
            <person name="Nielsen K.L."/>
        </authorList>
    </citation>
    <scope>NUCLEOTIDE SEQUENCE</scope>
    <source>
        <strain evidence="2">IBT 15544</strain>
    </source>
</reference>
<evidence type="ECO:0000256" key="1">
    <source>
        <dbReference type="SAM" id="MobiDB-lite"/>
    </source>
</evidence>
<protein>
    <submittedName>
        <fullName evidence="2">Uncharacterized protein</fullName>
    </submittedName>
</protein>
<evidence type="ECO:0000313" key="2">
    <source>
        <dbReference type="EMBL" id="KAJ5211453.1"/>
    </source>
</evidence>
<feature type="region of interest" description="Disordered" evidence="1">
    <location>
        <begin position="86"/>
        <end position="112"/>
    </location>
</feature>
<dbReference type="OrthoDB" id="4509688at2759"/>
<organism evidence="2 3">
    <name type="scientific">Penicillium cinerascens</name>
    <dbReference type="NCBI Taxonomy" id="70096"/>
    <lineage>
        <taxon>Eukaryota</taxon>
        <taxon>Fungi</taxon>
        <taxon>Dikarya</taxon>
        <taxon>Ascomycota</taxon>
        <taxon>Pezizomycotina</taxon>
        <taxon>Eurotiomycetes</taxon>
        <taxon>Eurotiomycetidae</taxon>
        <taxon>Eurotiales</taxon>
        <taxon>Aspergillaceae</taxon>
        <taxon>Penicillium</taxon>
    </lineage>
</organism>
<dbReference type="AlphaFoldDB" id="A0A9W9N1I0"/>
<evidence type="ECO:0000313" key="3">
    <source>
        <dbReference type="Proteomes" id="UP001150904"/>
    </source>
</evidence>
<feature type="region of interest" description="Disordered" evidence="1">
    <location>
        <begin position="1"/>
        <end position="28"/>
    </location>
</feature>
<proteinExistence type="predicted"/>
<dbReference type="EMBL" id="JAPQKR010000008">
    <property type="protein sequence ID" value="KAJ5211453.1"/>
    <property type="molecule type" value="Genomic_DNA"/>
</dbReference>
<dbReference type="GeneID" id="83177462"/>